<gene>
    <name evidence="3" type="ORF">FMM02_03530</name>
</gene>
<evidence type="ECO:0000313" key="3">
    <source>
        <dbReference type="EMBL" id="QDP19113.1"/>
    </source>
</evidence>
<dbReference type="Pfam" id="PF07969">
    <property type="entry name" value="Amidohydro_3"/>
    <property type="match status" value="1"/>
</dbReference>
<dbReference type="InterPro" id="IPR011059">
    <property type="entry name" value="Metal-dep_hydrolase_composite"/>
</dbReference>
<keyword evidence="1" id="KW-0732">Signal</keyword>
<dbReference type="GO" id="GO:0016810">
    <property type="term" value="F:hydrolase activity, acting on carbon-nitrogen (but not peptide) bonds"/>
    <property type="evidence" value="ECO:0007669"/>
    <property type="project" value="InterPro"/>
</dbReference>
<dbReference type="PANTHER" id="PTHR22642:SF2">
    <property type="entry name" value="PROTEIN LONG AFTER FAR-RED 3"/>
    <property type="match status" value="1"/>
</dbReference>
<dbReference type="InterPro" id="IPR013108">
    <property type="entry name" value="Amidohydro_3"/>
</dbReference>
<accession>A0A516IQC1</accession>
<protein>
    <submittedName>
        <fullName evidence="3">Amidohydrolase</fullName>
    </submittedName>
</protein>
<evidence type="ECO:0000313" key="4">
    <source>
        <dbReference type="Proteomes" id="UP000321857"/>
    </source>
</evidence>
<dbReference type="CDD" id="cd01300">
    <property type="entry name" value="YtcJ_like"/>
    <property type="match status" value="1"/>
</dbReference>
<sequence length="548" mass="57832">MRTSLVALAALLVPAAALADVLVDNVNGIQTDAQARVQRFDGLLIGNDGKVKQLLVRGQPRPAAEHRIDGGGRTMLPGLIDAHGHIIGLGFAALQLDLTGTSSLADLQARLKAYAEANPQVRWIQGRGWNQELWADKRFPTAADLDAVVSDRPVWLGRVDGHAAVANSAALTAAGITPATKAPEGGRIDKGLFVDAAMPLVESKIPAPAAAEYDAALAKAQQLMLSVGLTAAADMGTSPDDWAALLRAGEAGRLKVRLLSYAGGMQAMRSIAGGRPTDWLFADRLRLVGVKLYSDGALGSRGAWLKAPYHDKPDTRGLPLLTPAQLDEQARAAVASGHQVAVHAIGDAANEMVLKGLAAAGAANGARRARIEHAQVVDPKDLALFKRYSVIASMQPTHQTSDRLMAEARLGPDRLEGAYAWLTMVDLGVPLAFGSDFPVEHPNPFPGLSAAVSRQDLKGAPAGGWLPAERVPFGRALHGFTRAAAYAGFAERQVGSLEPGKWADFIIVDRDVGAVDPQALGQTQVLETWVAGKKQWERSVSVPPGERG</sequence>
<dbReference type="KEGG" id="sxa:FMM02_03530"/>
<dbReference type="Gene3D" id="3.20.20.140">
    <property type="entry name" value="Metal-dependent hydrolases"/>
    <property type="match status" value="1"/>
</dbReference>
<evidence type="ECO:0000256" key="1">
    <source>
        <dbReference type="SAM" id="SignalP"/>
    </source>
</evidence>
<keyword evidence="3" id="KW-0378">Hydrolase</keyword>
<feature type="chain" id="PRO_5021772781" evidence="1">
    <location>
        <begin position="20"/>
        <end position="548"/>
    </location>
</feature>
<dbReference type="EMBL" id="CP041659">
    <property type="protein sequence ID" value="QDP19113.1"/>
    <property type="molecule type" value="Genomic_DNA"/>
</dbReference>
<reference evidence="3 4" key="1">
    <citation type="submission" date="2019-07" db="EMBL/GenBank/DDBJ databases">
        <title>Sphingomonas AE3 Genome sequencing and assembly.</title>
        <authorList>
            <person name="Kim H."/>
        </authorList>
    </citation>
    <scope>NUCLEOTIDE SEQUENCE [LARGE SCALE GENOMIC DNA]</scope>
    <source>
        <strain evidence="3 4">AE3</strain>
    </source>
</reference>
<dbReference type="PANTHER" id="PTHR22642">
    <property type="entry name" value="IMIDAZOLONEPROPIONASE"/>
    <property type="match status" value="1"/>
</dbReference>
<dbReference type="Proteomes" id="UP000321857">
    <property type="component" value="Chromosome"/>
</dbReference>
<feature type="domain" description="Amidohydrolase 3" evidence="2">
    <location>
        <begin position="68"/>
        <end position="533"/>
    </location>
</feature>
<feature type="signal peptide" evidence="1">
    <location>
        <begin position="1"/>
        <end position="19"/>
    </location>
</feature>
<proteinExistence type="predicted"/>
<organism evidence="3 4">
    <name type="scientific">Sphingomonas xanthus</name>
    <dbReference type="NCBI Taxonomy" id="2594473"/>
    <lineage>
        <taxon>Bacteria</taxon>
        <taxon>Pseudomonadati</taxon>
        <taxon>Pseudomonadota</taxon>
        <taxon>Alphaproteobacteria</taxon>
        <taxon>Sphingomonadales</taxon>
        <taxon>Sphingomonadaceae</taxon>
        <taxon>Sphingomonas</taxon>
    </lineage>
</organism>
<dbReference type="Gene3D" id="3.10.310.70">
    <property type="match status" value="1"/>
</dbReference>
<dbReference type="InterPro" id="IPR032466">
    <property type="entry name" value="Metal_Hydrolase"/>
</dbReference>
<evidence type="ECO:0000259" key="2">
    <source>
        <dbReference type="Pfam" id="PF07969"/>
    </source>
</evidence>
<dbReference type="AlphaFoldDB" id="A0A516IQC1"/>
<dbReference type="RefSeq" id="WP_147493567.1">
    <property type="nucleotide sequence ID" value="NZ_CP041659.1"/>
</dbReference>
<dbReference type="Gene3D" id="2.30.40.10">
    <property type="entry name" value="Urease, subunit C, domain 1"/>
    <property type="match status" value="1"/>
</dbReference>
<name>A0A516IQC1_9SPHN</name>
<dbReference type="OrthoDB" id="9811399at2"/>
<dbReference type="SUPFAM" id="SSF51556">
    <property type="entry name" value="Metallo-dependent hydrolases"/>
    <property type="match status" value="1"/>
</dbReference>
<keyword evidence="4" id="KW-1185">Reference proteome</keyword>
<dbReference type="InterPro" id="IPR033932">
    <property type="entry name" value="YtcJ-like"/>
</dbReference>
<dbReference type="SUPFAM" id="SSF51338">
    <property type="entry name" value="Composite domain of metallo-dependent hydrolases"/>
    <property type="match status" value="1"/>
</dbReference>